<dbReference type="SUPFAM" id="SSF54403">
    <property type="entry name" value="Cystatin/monellin"/>
    <property type="match status" value="1"/>
</dbReference>
<dbReference type="Gene3D" id="3.10.450.10">
    <property type="match status" value="1"/>
</dbReference>
<reference evidence="4" key="1">
    <citation type="submission" date="2025-08" db="UniProtKB">
        <authorList>
            <consortium name="RefSeq"/>
        </authorList>
    </citation>
    <scope>IDENTIFICATION</scope>
    <source>
        <tissue evidence="4">Tentacle</tissue>
    </source>
</reference>
<keyword evidence="3" id="KW-1185">Reference proteome</keyword>
<dbReference type="InterPro" id="IPR000010">
    <property type="entry name" value="Cystatin_dom"/>
</dbReference>
<dbReference type="RefSeq" id="XP_031563705.1">
    <property type="nucleotide sequence ID" value="XM_031707845.1"/>
</dbReference>
<protein>
    <submittedName>
        <fullName evidence="4">Cystatin-like</fullName>
    </submittedName>
</protein>
<dbReference type="Proteomes" id="UP000515163">
    <property type="component" value="Unplaced"/>
</dbReference>
<keyword evidence="2" id="KW-0732">Signal</keyword>
<dbReference type="OrthoDB" id="5964474at2759"/>
<proteinExistence type="predicted"/>
<gene>
    <name evidence="4" type="primary">LOC116299216</name>
</gene>
<dbReference type="InterPro" id="IPR046350">
    <property type="entry name" value="Cystatin_sf"/>
</dbReference>
<accession>A0A6P8IDR0</accession>
<sequence length="163" mass="18140">MAAFKQCCSCFLVLLTIWCLFYTVTSSLVGGIQPIDDKDIAKYEDLLKGLELAAVEVNREIKEKMNDANSNRKYGFLKQTLHVSSQVVQGSLFHVTTDMAPSDCSDQDPKPILECSVDGSDPLVQTHTYSCTFKIWSREWLPPKEGLLVEDLKCTLKSAGGEI</sequence>
<dbReference type="GO" id="GO:0004869">
    <property type="term" value="F:cysteine-type endopeptidase inhibitor activity"/>
    <property type="evidence" value="ECO:0007669"/>
    <property type="project" value="InterPro"/>
</dbReference>
<keyword evidence="1" id="KW-0175">Coiled coil</keyword>
<organism evidence="3 4">
    <name type="scientific">Actinia tenebrosa</name>
    <name type="common">Australian red waratah sea anemone</name>
    <dbReference type="NCBI Taxonomy" id="6105"/>
    <lineage>
        <taxon>Eukaryota</taxon>
        <taxon>Metazoa</taxon>
        <taxon>Cnidaria</taxon>
        <taxon>Anthozoa</taxon>
        <taxon>Hexacorallia</taxon>
        <taxon>Actiniaria</taxon>
        <taxon>Actiniidae</taxon>
        <taxon>Actinia</taxon>
    </lineage>
</organism>
<evidence type="ECO:0000256" key="1">
    <source>
        <dbReference type="SAM" id="Coils"/>
    </source>
</evidence>
<evidence type="ECO:0000313" key="3">
    <source>
        <dbReference type="Proteomes" id="UP000515163"/>
    </source>
</evidence>
<dbReference type="AlphaFoldDB" id="A0A6P8IDR0"/>
<dbReference type="GeneID" id="116299216"/>
<feature type="coiled-coil region" evidence="1">
    <location>
        <begin position="40"/>
        <end position="67"/>
    </location>
</feature>
<dbReference type="InParanoid" id="A0A6P8IDR0"/>
<dbReference type="KEGG" id="aten:116299216"/>
<name>A0A6P8IDR0_ACTTE</name>
<evidence type="ECO:0000313" key="4">
    <source>
        <dbReference type="RefSeq" id="XP_031563705.1"/>
    </source>
</evidence>
<feature type="signal peptide" evidence="2">
    <location>
        <begin position="1"/>
        <end position="26"/>
    </location>
</feature>
<evidence type="ECO:0000256" key="2">
    <source>
        <dbReference type="SAM" id="SignalP"/>
    </source>
</evidence>
<dbReference type="CDD" id="cd00042">
    <property type="entry name" value="CY"/>
    <property type="match status" value="1"/>
</dbReference>
<feature type="chain" id="PRO_5027924176" evidence="2">
    <location>
        <begin position="27"/>
        <end position="163"/>
    </location>
</feature>